<dbReference type="Proteomes" id="UP000652761">
    <property type="component" value="Unassembled WGS sequence"/>
</dbReference>
<feature type="transmembrane region" description="Helical" evidence="2">
    <location>
        <begin position="366"/>
        <end position="384"/>
    </location>
</feature>
<accession>A0A843V2W1</accession>
<dbReference type="InterPro" id="IPR007720">
    <property type="entry name" value="PigQ/GPI1"/>
</dbReference>
<dbReference type="GO" id="GO:0006506">
    <property type="term" value="P:GPI anchor biosynthetic process"/>
    <property type="evidence" value="ECO:0007669"/>
    <property type="project" value="InterPro"/>
</dbReference>
<keyword evidence="2" id="KW-0472">Membrane</keyword>
<feature type="transmembrane region" description="Helical" evidence="2">
    <location>
        <begin position="625"/>
        <end position="642"/>
    </location>
</feature>
<keyword evidence="2" id="KW-1133">Transmembrane helix</keyword>
<dbReference type="AlphaFoldDB" id="A0A843V2W1"/>
<name>A0A843V2W1_COLES</name>
<feature type="non-terminal residue" evidence="3">
    <location>
        <position position="1"/>
    </location>
</feature>
<comment type="caution">
    <text evidence="3">The sequence shown here is derived from an EMBL/GenBank/DDBJ whole genome shotgun (WGS) entry which is preliminary data.</text>
</comment>
<keyword evidence="2" id="KW-0812">Transmembrane</keyword>
<sequence length="834" mass="92945">LDQIRLPIKREPRERGPESEPEPGLRASSAVLCTLPNPSAGGNIPPPPPNRPARLLPSPAPAAWRPPERIATFGTKGGKPCRVWWPEHLSSSEPSSHLLLFGWWMQSAFGSLDIVVATGVSACELLLQPDLEEVLNLMNKRMPISLQNHCTVCVLGQCTVGCSNENPNVVDGQTNDFSSKGMKSNVQYPGMEESPASMFPGCPNAYCDGDEELPGDAEVSHYTTWKSGCHKLNGSLEKYRRPTISNGNWIQLKFNSMEFSCEKAKWIPKLHLIHLNGLVLPVSHAHLIIYEQPVFGVHHFSPNNWCCFNQAAGSLKKPNWLTELYQKQSSFDFDTLILALNCANAAKGSLEFCLCSKGSLDPASTMPLLTMVIWHMLAILVASISTPLYIILQFCHIFLGYVSKSLLYMILEKLLNQTWKNMHVRSCQLLYWPILLQGSGSRSPSNVEYAHRAALRKHAIWSTIAIDFLLGNMVGLALLVHADDIYFWASQVACNVTDKLLRSGCVWLMGVPAGFKLNTELAEILGLVSLNAIQIWSTLWFYMGCLFRYTLFGLAFSGMLFGMSIQAALCIDMLKLATLHMLVLHRLISFLYSQQIWALTSLWRLFRGRKWNPLRLRLDSYDYTVEQHVVGSLLFTPILLLLPTTSVFYIFFTIMSSTVCFICITIEVVISVHNATPYAEIFLWMVRKRRFPSGLWFKVSCFVNPRSGEDPELSSSSKVHRDDISYQGETTVSLLQSNCASIGEVLRPHYNSLFPSSSGVSSVYAILSGQSVPSSLGMVLPETMPWMNIGAGEYWKLCCRSDVAATVPSGSHRSLETPPVGCRLPVTKPPVGRR</sequence>
<dbReference type="PANTHER" id="PTHR47555:SF2">
    <property type="entry name" value="N-ACETYLGLUCOSAMINYL TRANSFERASE COMPONENT FAMILY PROTEIN _ GPI1 FAMILY PROTEIN"/>
    <property type="match status" value="1"/>
</dbReference>
<evidence type="ECO:0000313" key="3">
    <source>
        <dbReference type="EMBL" id="MQL88150.1"/>
    </source>
</evidence>
<dbReference type="PANTHER" id="PTHR47555">
    <property type="entry name" value="N-ACETYLGLUCOSAMINYL TRANSFERASE COMPONENT FAMILY PROTEIN / GPI1 FAMILY PROTEIN"/>
    <property type="match status" value="1"/>
</dbReference>
<feature type="compositionally biased region" description="Basic and acidic residues" evidence="1">
    <location>
        <begin position="8"/>
        <end position="18"/>
    </location>
</feature>
<dbReference type="EMBL" id="NMUH01001033">
    <property type="protein sequence ID" value="MQL88150.1"/>
    <property type="molecule type" value="Genomic_DNA"/>
</dbReference>
<evidence type="ECO:0000256" key="1">
    <source>
        <dbReference type="SAM" id="MobiDB-lite"/>
    </source>
</evidence>
<evidence type="ECO:0000256" key="2">
    <source>
        <dbReference type="SAM" id="Phobius"/>
    </source>
</evidence>
<proteinExistence type="predicted"/>
<feature type="transmembrane region" description="Helical" evidence="2">
    <location>
        <begin position="524"/>
        <end position="543"/>
    </location>
</feature>
<dbReference type="GO" id="GO:0016020">
    <property type="term" value="C:membrane"/>
    <property type="evidence" value="ECO:0007669"/>
    <property type="project" value="InterPro"/>
</dbReference>
<evidence type="ECO:0008006" key="5">
    <source>
        <dbReference type="Google" id="ProtNLM"/>
    </source>
</evidence>
<evidence type="ECO:0000313" key="4">
    <source>
        <dbReference type="Proteomes" id="UP000652761"/>
    </source>
</evidence>
<organism evidence="3 4">
    <name type="scientific">Colocasia esculenta</name>
    <name type="common">Wild taro</name>
    <name type="synonym">Arum esculentum</name>
    <dbReference type="NCBI Taxonomy" id="4460"/>
    <lineage>
        <taxon>Eukaryota</taxon>
        <taxon>Viridiplantae</taxon>
        <taxon>Streptophyta</taxon>
        <taxon>Embryophyta</taxon>
        <taxon>Tracheophyta</taxon>
        <taxon>Spermatophyta</taxon>
        <taxon>Magnoliopsida</taxon>
        <taxon>Liliopsida</taxon>
        <taxon>Araceae</taxon>
        <taxon>Aroideae</taxon>
        <taxon>Colocasieae</taxon>
        <taxon>Colocasia</taxon>
    </lineage>
</organism>
<feature type="region of interest" description="Disordered" evidence="1">
    <location>
        <begin position="1"/>
        <end position="53"/>
    </location>
</feature>
<feature type="transmembrane region" description="Helical" evidence="2">
    <location>
        <begin position="549"/>
        <end position="571"/>
    </location>
</feature>
<feature type="transmembrane region" description="Helical" evidence="2">
    <location>
        <begin position="649"/>
        <end position="670"/>
    </location>
</feature>
<feature type="transmembrane region" description="Helical" evidence="2">
    <location>
        <begin position="459"/>
        <end position="480"/>
    </location>
</feature>
<gene>
    <name evidence="3" type="ORF">Taro_020701</name>
</gene>
<dbReference type="OrthoDB" id="70250at2759"/>
<reference evidence="3" key="1">
    <citation type="submission" date="2017-07" db="EMBL/GenBank/DDBJ databases">
        <title>Taro Niue Genome Assembly and Annotation.</title>
        <authorList>
            <person name="Atibalentja N."/>
            <person name="Keating K."/>
            <person name="Fields C.J."/>
        </authorList>
    </citation>
    <scope>NUCLEOTIDE SEQUENCE</scope>
    <source>
        <strain evidence="3">Niue_2</strain>
        <tissue evidence="3">Leaf</tissue>
    </source>
</reference>
<keyword evidence="4" id="KW-1185">Reference proteome</keyword>
<protein>
    <recommendedName>
        <fullName evidence="5">N-acetylglucosaminyl transferase component</fullName>
    </recommendedName>
</protein>
<dbReference type="Pfam" id="PF05024">
    <property type="entry name" value="Gpi1"/>
    <property type="match status" value="1"/>
</dbReference>